<gene>
    <name evidence="9" type="ORF">CS062_16555</name>
</gene>
<dbReference type="EMBL" id="PEOG01000046">
    <property type="protein sequence ID" value="PIM52066.1"/>
    <property type="molecule type" value="Genomic_DNA"/>
</dbReference>
<feature type="region of interest" description="Disordered" evidence="7">
    <location>
        <begin position="355"/>
        <end position="415"/>
    </location>
</feature>
<dbReference type="PANTHER" id="PTHR30473">
    <property type="entry name" value="PROTEIN PHOH"/>
    <property type="match status" value="1"/>
</dbReference>
<keyword evidence="5" id="KW-0067">ATP-binding</keyword>
<evidence type="ECO:0000313" key="9">
    <source>
        <dbReference type="EMBL" id="PIM52066.1"/>
    </source>
</evidence>
<dbReference type="SUPFAM" id="SSF52540">
    <property type="entry name" value="P-loop containing nucleoside triphosphate hydrolases"/>
    <property type="match status" value="1"/>
</dbReference>
<dbReference type="Gene3D" id="3.40.50.300">
    <property type="entry name" value="P-loop containing nucleotide triphosphate hydrolases"/>
    <property type="match status" value="1"/>
</dbReference>
<feature type="domain" description="PhoH-like protein" evidence="8">
    <location>
        <begin position="114"/>
        <end position="316"/>
    </location>
</feature>
<feature type="compositionally biased region" description="Basic residues" evidence="7">
    <location>
        <begin position="370"/>
        <end position="380"/>
    </location>
</feature>
<dbReference type="Proteomes" id="UP000231501">
    <property type="component" value="Unassembled WGS sequence"/>
</dbReference>
<evidence type="ECO:0000256" key="5">
    <source>
        <dbReference type="ARBA" id="ARBA00022840"/>
    </source>
</evidence>
<proteinExistence type="inferred from homology"/>
<reference evidence="9 10" key="1">
    <citation type="submission" date="2017-11" db="EMBL/GenBank/DDBJ databases">
        <title>Draft genome sequence of Mitsuaria sp. HWN-4.</title>
        <authorList>
            <person name="Gundlapally S.R."/>
        </authorList>
    </citation>
    <scope>NUCLEOTIDE SEQUENCE [LARGE SCALE GENOMIC DNA]</scope>
    <source>
        <strain evidence="9 10">HWN-4</strain>
    </source>
</reference>
<protein>
    <recommendedName>
        <fullName evidence="6">PhoH-like protein</fullName>
    </recommendedName>
</protein>
<evidence type="ECO:0000313" key="10">
    <source>
        <dbReference type="Proteomes" id="UP000231501"/>
    </source>
</evidence>
<evidence type="ECO:0000256" key="3">
    <source>
        <dbReference type="ARBA" id="ARBA00022490"/>
    </source>
</evidence>
<keyword evidence="4" id="KW-0547">Nucleotide-binding</keyword>
<keyword evidence="10" id="KW-1185">Reference proteome</keyword>
<keyword evidence="3" id="KW-0963">Cytoplasm</keyword>
<accession>A0A2G9C6L4</accession>
<evidence type="ECO:0000256" key="2">
    <source>
        <dbReference type="ARBA" id="ARBA00010393"/>
    </source>
</evidence>
<comment type="caution">
    <text evidence="9">The sequence shown here is derived from an EMBL/GenBank/DDBJ whole genome shotgun (WGS) entry which is preliminary data.</text>
</comment>
<dbReference type="GO" id="GO:0005829">
    <property type="term" value="C:cytosol"/>
    <property type="evidence" value="ECO:0007669"/>
    <property type="project" value="TreeGrafter"/>
</dbReference>
<feature type="compositionally biased region" description="Basic residues" evidence="7">
    <location>
        <begin position="399"/>
        <end position="415"/>
    </location>
</feature>
<evidence type="ECO:0000256" key="4">
    <source>
        <dbReference type="ARBA" id="ARBA00022741"/>
    </source>
</evidence>
<dbReference type="FunFam" id="3.40.50.300:FF:000013">
    <property type="entry name" value="PhoH family ATPase"/>
    <property type="match status" value="1"/>
</dbReference>
<organism evidence="9 10">
    <name type="scientific">Roseateles chitinivorans</name>
    <dbReference type="NCBI Taxonomy" id="2917965"/>
    <lineage>
        <taxon>Bacteria</taxon>
        <taxon>Pseudomonadati</taxon>
        <taxon>Pseudomonadota</taxon>
        <taxon>Betaproteobacteria</taxon>
        <taxon>Burkholderiales</taxon>
        <taxon>Sphaerotilaceae</taxon>
        <taxon>Roseateles</taxon>
    </lineage>
</organism>
<comment type="subcellular location">
    <subcellularLocation>
        <location evidence="1">Cytoplasm</location>
    </subcellularLocation>
</comment>
<dbReference type="Pfam" id="PF02562">
    <property type="entry name" value="PhoH"/>
    <property type="match status" value="1"/>
</dbReference>
<evidence type="ECO:0000256" key="1">
    <source>
        <dbReference type="ARBA" id="ARBA00004496"/>
    </source>
</evidence>
<name>A0A2G9C6L4_9BURK</name>
<dbReference type="AlphaFoldDB" id="A0A2G9C6L4"/>
<dbReference type="GO" id="GO:0005524">
    <property type="term" value="F:ATP binding"/>
    <property type="evidence" value="ECO:0007669"/>
    <property type="project" value="UniProtKB-KW"/>
</dbReference>
<evidence type="ECO:0000259" key="8">
    <source>
        <dbReference type="Pfam" id="PF02562"/>
    </source>
</evidence>
<comment type="similarity">
    <text evidence="2">Belongs to the PhoH family.</text>
</comment>
<feature type="compositionally biased region" description="Low complexity" evidence="7">
    <location>
        <begin position="381"/>
        <end position="398"/>
    </location>
</feature>
<dbReference type="InterPro" id="IPR051451">
    <property type="entry name" value="PhoH2-like"/>
</dbReference>
<dbReference type="InterPro" id="IPR003714">
    <property type="entry name" value="PhoH"/>
</dbReference>
<dbReference type="InterPro" id="IPR027417">
    <property type="entry name" value="P-loop_NTPase"/>
</dbReference>
<evidence type="ECO:0000256" key="6">
    <source>
        <dbReference type="ARBA" id="ARBA00039970"/>
    </source>
</evidence>
<evidence type="ECO:0000256" key="7">
    <source>
        <dbReference type="SAM" id="MobiDB-lite"/>
    </source>
</evidence>
<sequence>MNLRHAFTPADNRRLSHLCGPLDEHLRQIEAALSVRITHRAEHFNIEGERVAAQRTLALMESLYARADRAIPGETLRLAIVEAANDVSAPARSGGAAPDDEDNVVLRTRRADLAGRTPNQHHYLRRILSHDISFGIGPAGTGKTFLAVACAVDALERSTVQRIILTRPAVEAGERLGFLPGDLTQKVDPYLRPLYDALYDLMGFDRVTKAFEKGQLEIAPLAFMRGRTLNHAFVILDEAQNTTPEQMKMFLTRIGFGSKCVVTGDTSQIDLPRGMHSGLVDAEQVLDGVDGIAVTRFNRTDVVRHPLVARIVQAYEDRDEEQAREEARAQQAREAEFAMEREERRLRAIQLREASARFDDEPAPAPAKPAAKKPAAKKPAAKQSVARKAVAKAPAVKKPAIKKPAAKPARKGVAR</sequence>
<dbReference type="PANTHER" id="PTHR30473:SF1">
    <property type="entry name" value="PHOH-LIKE PROTEIN"/>
    <property type="match status" value="1"/>
</dbReference>